<dbReference type="PANTHER" id="PTHR48075:SF5">
    <property type="entry name" value="3-HYDROXYBUTYRYL-COA DEHYDROGENASE"/>
    <property type="match status" value="1"/>
</dbReference>
<dbReference type="STRING" id="29364.SAMN04487772_12036"/>
<dbReference type="Pfam" id="PF02737">
    <property type="entry name" value="3HCDH_N"/>
    <property type="match status" value="1"/>
</dbReference>
<proteinExistence type="inferred from homology"/>
<organism evidence="3 4">
    <name type="scientific">[Clostridium] polysaccharolyticum</name>
    <dbReference type="NCBI Taxonomy" id="29364"/>
    <lineage>
        <taxon>Bacteria</taxon>
        <taxon>Bacillati</taxon>
        <taxon>Bacillota</taxon>
        <taxon>Clostridia</taxon>
        <taxon>Lachnospirales</taxon>
        <taxon>Lachnospiraceae</taxon>
    </lineage>
</organism>
<evidence type="ECO:0000259" key="2">
    <source>
        <dbReference type="Pfam" id="PF02737"/>
    </source>
</evidence>
<dbReference type="Proteomes" id="UP000199800">
    <property type="component" value="Unassembled WGS sequence"/>
</dbReference>
<sequence length="408" mass="47402">MHPDTEGALRKIRELTETEKNVFIGIIGNGKMGTSIMEELFEKEFAVILYCRNKREESQQHIEKILKRKQKRNLITEEEYLQKCQKFQVTSELEDLEKCNLIIESITEELKAKQDMFHALGQIVSKECIFATNTSSIPLNKIFQNVENKERCMGMHFFYPVKISNTVEINVLEETGSKEYQLVKEVVSQLGKTSVTFHQPDHMYLNNVISVISTQSYALVKQYNIHPLRFNQDVLEPIMLCGAFDIVDSVGIPIIKESLFHFMDERHKQLYEPFYKVCSQMEQEGYLGKGSEKSFYDYFTEHCNMSKMEIDKADSNLYQDAVLAVCINDLVGVLEEIKDEEAETFLRAVKDVLGFSKDVKEFYKELGYETIKRILGEFDKVSPANSYKIKTKEAFMRYLGEDTGRRKE</sequence>
<reference evidence="3 4" key="1">
    <citation type="submission" date="2016-10" db="EMBL/GenBank/DDBJ databases">
        <authorList>
            <person name="de Groot N.N."/>
        </authorList>
    </citation>
    <scope>NUCLEOTIDE SEQUENCE [LARGE SCALE GENOMIC DNA]</scope>
    <source>
        <strain evidence="3 4">DSM 1801</strain>
    </source>
</reference>
<dbReference type="GO" id="GO:0070403">
    <property type="term" value="F:NAD+ binding"/>
    <property type="evidence" value="ECO:0007669"/>
    <property type="project" value="InterPro"/>
</dbReference>
<evidence type="ECO:0000256" key="1">
    <source>
        <dbReference type="ARBA" id="ARBA00009463"/>
    </source>
</evidence>
<dbReference type="InterPro" id="IPR006176">
    <property type="entry name" value="3-OHacyl-CoA_DH_NAD-bd"/>
</dbReference>
<name>A0A1I0EDZ8_9FIRM</name>
<comment type="similarity">
    <text evidence="1">Belongs to the 3-hydroxyacyl-CoA dehydrogenase family.</text>
</comment>
<dbReference type="AlphaFoldDB" id="A0A1I0EDZ8"/>
<dbReference type="OrthoDB" id="9771883at2"/>
<gene>
    <name evidence="3" type="ORF">SAMN04487772_12036</name>
</gene>
<dbReference type="GO" id="GO:0016491">
    <property type="term" value="F:oxidoreductase activity"/>
    <property type="evidence" value="ECO:0007669"/>
    <property type="project" value="TreeGrafter"/>
</dbReference>
<dbReference type="SUPFAM" id="SSF51735">
    <property type="entry name" value="NAD(P)-binding Rossmann-fold domains"/>
    <property type="match status" value="1"/>
</dbReference>
<dbReference type="GO" id="GO:0006631">
    <property type="term" value="P:fatty acid metabolic process"/>
    <property type="evidence" value="ECO:0007669"/>
    <property type="project" value="InterPro"/>
</dbReference>
<dbReference type="RefSeq" id="WP_092478473.1">
    <property type="nucleotide sequence ID" value="NZ_FOHN01000020.1"/>
</dbReference>
<dbReference type="PANTHER" id="PTHR48075">
    <property type="entry name" value="3-HYDROXYACYL-COA DEHYDROGENASE FAMILY PROTEIN"/>
    <property type="match status" value="1"/>
</dbReference>
<evidence type="ECO:0000313" key="3">
    <source>
        <dbReference type="EMBL" id="SET43497.1"/>
    </source>
</evidence>
<dbReference type="EMBL" id="FOHN01000020">
    <property type="protein sequence ID" value="SET43497.1"/>
    <property type="molecule type" value="Genomic_DNA"/>
</dbReference>
<protein>
    <submittedName>
        <fullName evidence="3">3-hydroxyacyl-CoA dehydrogenase</fullName>
    </submittedName>
</protein>
<feature type="domain" description="3-hydroxyacyl-CoA dehydrogenase NAD binding" evidence="2">
    <location>
        <begin position="24"/>
        <end position="197"/>
    </location>
</feature>
<evidence type="ECO:0000313" key="4">
    <source>
        <dbReference type="Proteomes" id="UP000199800"/>
    </source>
</evidence>
<dbReference type="Gene3D" id="3.40.50.720">
    <property type="entry name" value="NAD(P)-binding Rossmann-like Domain"/>
    <property type="match status" value="1"/>
</dbReference>
<accession>A0A1I0EDZ8</accession>
<dbReference type="InterPro" id="IPR036291">
    <property type="entry name" value="NAD(P)-bd_dom_sf"/>
</dbReference>
<keyword evidence="4" id="KW-1185">Reference proteome</keyword>
<dbReference type="Gene3D" id="1.10.1040.50">
    <property type="match status" value="1"/>
</dbReference>